<organism evidence="2 3">
    <name type="scientific">Brachionus calyciflorus</name>
    <dbReference type="NCBI Taxonomy" id="104777"/>
    <lineage>
        <taxon>Eukaryota</taxon>
        <taxon>Metazoa</taxon>
        <taxon>Spiralia</taxon>
        <taxon>Gnathifera</taxon>
        <taxon>Rotifera</taxon>
        <taxon>Eurotatoria</taxon>
        <taxon>Monogononta</taxon>
        <taxon>Pseudotrocha</taxon>
        <taxon>Ploima</taxon>
        <taxon>Brachionidae</taxon>
        <taxon>Brachionus</taxon>
    </lineage>
</organism>
<dbReference type="Proteomes" id="UP000663879">
    <property type="component" value="Unassembled WGS sequence"/>
</dbReference>
<feature type="compositionally biased region" description="Low complexity" evidence="1">
    <location>
        <begin position="253"/>
        <end position="269"/>
    </location>
</feature>
<comment type="caution">
    <text evidence="2">The sequence shown here is derived from an EMBL/GenBank/DDBJ whole genome shotgun (WGS) entry which is preliminary data.</text>
</comment>
<dbReference type="EMBL" id="CAJNOC010006539">
    <property type="protein sequence ID" value="CAF1080258.1"/>
    <property type="molecule type" value="Genomic_DNA"/>
</dbReference>
<gene>
    <name evidence="2" type="ORF">OXX778_LOCUS20160</name>
</gene>
<dbReference type="AlphaFoldDB" id="A0A814MJM4"/>
<feature type="compositionally biased region" description="Low complexity" evidence="1">
    <location>
        <begin position="299"/>
        <end position="310"/>
    </location>
</feature>
<evidence type="ECO:0000313" key="2">
    <source>
        <dbReference type="EMBL" id="CAF1080258.1"/>
    </source>
</evidence>
<name>A0A814MJM4_9BILA</name>
<accession>A0A814MJM4</accession>
<protein>
    <submittedName>
        <fullName evidence="2">Uncharacterized protein</fullName>
    </submittedName>
</protein>
<evidence type="ECO:0000256" key="1">
    <source>
        <dbReference type="SAM" id="MobiDB-lite"/>
    </source>
</evidence>
<sequence length="353" mass="40608">MALRKGQFYSVQNINSNNEDQSDENVKKHLSNFEIPLNNNFLQIANNELNQFKGFLNRLLQMNQSALTNKISFAENLAFRLLGTIDWHKANFDELKQFIEPFLNTNYLNLNHLIFKENGKFLHLKQNEAHEAIHTWAGFRTKMNCLLVENPNVFNLSDLEEKKERSLFFRHKNKKIEGHFESLLNLNSIEERVKEIMILYLIAKWSKDDSSLKFSTFFHYGIPRARVRHSTLIDTSILMSENIKDVSAASSGDSSGNFSHLSSPSSASSKLADHDIDHKPPVVKYYSRPHTRQVRRLNRSSSFLNALNSSSEKETPEIEKKNTSAQGAKRDDLKYVNGGIIAHGNVYFPMSKK</sequence>
<feature type="region of interest" description="Disordered" evidence="1">
    <location>
        <begin position="298"/>
        <end position="330"/>
    </location>
</feature>
<feature type="compositionally biased region" description="Basic and acidic residues" evidence="1">
    <location>
        <begin position="311"/>
        <end position="330"/>
    </location>
</feature>
<keyword evidence="3" id="KW-1185">Reference proteome</keyword>
<proteinExistence type="predicted"/>
<feature type="region of interest" description="Disordered" evidence="1">
    <location>
        <begin position="253"/>
        <end position="274"/>
    </location>
</feature>
<dbReference type="OrthoDB" id="10422325at2759"/>
<reference evidence="2" key="1">
    <citation type="submission" date="2021-02" db="EMBL/GenBank/DDBJ databases">
        <authorList>
            <person name="Nowell W R."/>
        </authorList>
    </citation>
    <scope>NUCLEOTIDE SEQUENCE</scope>
    <source>
        <strain evidence="2">Ploen Becks lab</strain>
    </source>
</reference>
<evidence type="ECO:0000313" key="3">
    <source>
        <dbReference type="Proteomes" id="UP000663879"/>
    </source>
</evidence>